<dbReference type="PANTHER" id="PTHR10030">
    <property type="entry name" value="ALPHA-L-FUCOSIDASE"/>
    <property type="match status" value="1"/>
</dbReference>
<keyword evidence="10" id="KW-1185">Reference proteome</keyword>
<dbReference type="InterPro" id="IPR017853">
    <property type="entry name" value="GH"/>
</dbReference>
<feature type="domain" description="Glycoside hydrolase family 29 N-terminal" evidence="8">
    <location>
        <begin position="33"/>
        <end position="367"/>
    </location>
</feature>
<dbReference type="InterPro" id="IPR016286">
    <property type="entry name" value="FUC_metazoa-typ"/>
</dbReference>
<dbReference type="InterPro" id="IPR057739">
    <property type="entry name" value="Glyco_hydro_29_N"/>
</dbReference>
<dbReference type="PIRSF" id="PIRSF001092">
    <property type="entry name" value="Alpha-L-fucosidase"/>
    <property type="match status" value="1"/>
</dbReference>
<dbReference type="EMBL" id="JAENIL010000020">
    <property type="protein sequence ID" value="MBK1877656.1"/>
    <property type="molecule type" value="Genomic_DNA"/>
</dbReference>
<protein>
    <recommendedName>
        <fullName evidence="3">alpha-L-fucosidase</fullName>
        <ecNumber evidence="3">3.2.1.51</ecNumber>
    </recommendedName>
</protein>
<evidence type="ECO:0000313" key="9">
    <source>
        <dbReference type="EMBL" id="MBK1877656.1"/>
    </source>
</evidence>
<feature type="site" description="May be important for catalysis" evidence="7">
    <location>
        <position position="300"/>
    </location>
</feature>
<evidence type="ECO:0000259" key="8">
    <source>
        <dbReference type="Pfam" id="PF01120"/>
    </source>
</evidence>
<dbReference type="AlphaFoldDB" id="A0A934VLE3"/>
<gene>
    <name evidence="9" type="ORF">JIN87_12330</name>
</gene>
<comment type="caution">
    <text evidence="9">The sequence shown here is derived from an EMBL/GenBank/DDBJ whole genome shotgun (WGS) entry which is preliminary data.</text>
</comment>
<keyword evidence="5" id="KW-0378">Hydrolase</keyword>
<evidence type="ECO:0000256" key="3">
    <source>
        <dbReference type="ARBA" id="ARBA00012662"/>
    </source>
</evidence>
<evidence type="ECO:0000256" key="7">
    <source>
        <dbReference type="PIRSR" id="PIRSR001092-1"/>
    </source>
</evidence>
<name>A0A934VLE3_9BACT</name>
<sequence length="461" mass="52982">MKTTAQFCIDPNALTPSTQRLGGGGEAYPNLKTNEKSLQAWQALRFGLFIHWGPVSLRGTEISWSRGTDTPSGPEDMGLFGNQVELEDYDSLYKEFNPALYNPYEWVDAAKQAGVKYLILTARHHDGFSLWDTKYSDYNITASPYRHDIVGPLADACKEAKIKFGIYYSICDWYHPDYPLRPIEGQYSYQEFRKLDAETEASMKRYNLFLRDQLRELIERYDPFLFWFDGDWEWPWTHEMGMDLYAYLRKLKPDILINNRVDRGRQGLQGMNADDRFAGDFGTPEQQIGHFDAINPWESCITIAEQWAWKPNDTLKSTNECIQTLVQTVGGDGNLLFNVGPMLDGRIEQRQIARLKEMGDWLQINGEAVYGTRGGPYLPNHLFVSTFRGNLIYLHFLESPRSSVSLQEIEGNALSRCYYLDSEEEIESNSDLDGIRLTFAEPPPTNPVTVVVLEFEREISQ</sequence>
<dbReference type="Gene3D" id="3.20.20.80">
    <property type="entry name" value="Glycosidases"/>
    <property type="match status" value="1"/>
</dbReference>
<dbReference type="GO" id="GO:0016139">
    <property type="term" value="P:glycoside catabolic process"/>
    <property type="evidence" value="ECO:0007669"/>
    <property type="project" value="TreeGrafter"/>
</dbReference>
<dbReference type="SUPFAM" id="SSF51445">
    <property type="entry name" value="(Trans)glycosidases"/>
    <property type="match status" value="1"/>
</dbReference>
<dbReference type="PANTHER" id="PTHR10030:SF37">
    <property type="entry name" value="ALPHA-L-FUCOSIDASE-RELATED"/>
    <property type="match status" value="1"/>
</dbReference>
<dbReference type="Pfam" id="PF01120">
    <property type="entry name" value="Alpha_L_fucos"/>
    <property type="match status" value="1"/>
</dbReference>
<organism evidence="9 10">
    <name type="scientific">Pelagicoccus mobilis</name>
    <dbReference type="NCBI Taxonomy" id="415221"/>
    <lineage>
        <taxon>Bacteria</taxon>
        <taxon>Pseudomonadati</taxon>
        <taxon>Verrucomicrobiota</taxon>
        <taxon>Opitutia</taxon>
        <taxon>Puniceicoccales</taxon>
        <taxon>Pelagicoccaceae</taxon>
        <taxon>Pelagicoccus</taxon>
    </lineage>
</organism>
<keyword evidence="4" id="KW-0732">Signal</keyword>
<dbReference type="EC" id="3.2.1.51" evidence="3"/>
<dbReference type="GO" id="GO:0006004">
    <property type="term" value="P:fucose metabolic process"/>
    <property type="evidence" value="ECO:0007669"/>
    <property type="project" value="InterPro"/>
</dbReference>
<evidence type="ECO:0000256" key="4">
    <source>
        <dbReference type="ARBA" id="ARBA00022729"/>
    </source>
</evidence>
<evidence type="ECO:0000256" key="6">
    <source>
        <dbReference type="ARBA" id="ARBA00023295"/>
    </source>
</evidence>
<dbReference type="SMART" id="SM00812">
    <property type="entry name" value="Alpha_L_fucos"/>
    <property type="match status" value="1"/>
</dbReference>
<dbReference type="Proteomes" id="UP000617628">
    <property type="component" value="Unassembled WGS sequence"/>
</dbReference>
<dbReference type="PRINTS" id="PR00741">
    <property type="entry name" value="GLHYDRLASE29"/>
</dbReference>
<comment type="function">
    <text evidence="1">Alpha-L-fucosidase is responsible for hydrolyzing the alpha-1,6-linked fucose joined to the reducing-end N-acetylglucosamine of the carbohydrate moieties of glycoproteins.</text>
</comment>
<evidence type="ECO:0000256" key="2">
    <source>
        <dbReference type="ARBA" id="ARBA00007951"/>
    </source>
</evidence>
<dbReference type="GO" id="GO:0004560">
    <property type="term" value="F:alpha-L-fucosidase activity"/>
    <property type="evidence" value="ECO:0007669"/>
    <property type="project" value="InterPro"/>
</dbReference>
<reference evidence="9" key="1">
    <citation type="submission" date="2021-01" db="EMBL/GenBank/DDBJ databases">
        <title>Modified the classification status of verrucomicrobia.</title>
        <authorList>
            <person name="Feng X."/>
        </authorList>
    </citation>
    <scope>NUCLEOTIDE SEQUENCE</scope>
    <source>
        <strain evidence="9">KCTC 13126</strain>
    </source>
</reference>
<dbReference type="InterPro" id="IPR000933">
    <property type="entry name" value="Glyco_hydro_29"/>
</dbReference>
<proteinExistence type="inferred from homology"/>
<comment type="similarity">
    <text evidence="2">Belongs to the glycosyl hydrolase 29 family.</text>
</comment>
<evidence type="ECO:0000313" key="10">
    <source>
        <dbReference type="Proteomes" id="UP000617628"/>
    </source>
</evidence>
<keyword evidence="6" id="KW-0326">Glycosidase</keyword>
<dbReference type="GO" id="GO:0005764">
    <property type="term" value="C:lysosome"/>
    <property type="evidence" value="ECO:0007669"/>
    <property type="project" value="TreeGrafter"/>
</dbReference>
<dbReference type="RefSeq" id="WP_200355870.1">
    <property type="nucleotide sequence ID" value="NZ_JAENIL010000020.1"/>
</dbReference>
<evidence type="ECO:0000256" key="1">
    <source>
        <dbReference type="ARBA" id="ARBA00004071"/>
    </source>
</evidence>
<evidence type="ECO:0000256" key="5">
    <source>
        <dbReference type="ARBA" id="ARBA00022801"/>
    </source>
</evidence>
<accession>A0A934VLE3</accession>